<keyword evidence="1" id="KW-0597">Phosphoprotein</keyword>
<keyword evidence="5" id="KW-1185">Reference proteome</keyword>
<reference evidence="4 5" key="1">
    <citation type="submission" date="2016-10" db="EMBL/GenBank/DDBJ databases">
        <authorList>
            <person name="de Groot N.N."/>
        </authorList>
    </citation>
    <scope>NUCLEOTIDE SEQUENCE [LARGE SCALE GENOMIC DNA]</scope>
    <source>
        <strain evidence="4 5">47C3B</strain>
    </source>
</reference>
<dbReference type="SUPFAM" id="SSF52172">
    <property type="entry name" value="CheY-like"/>
    <property type="match status" value="1"/>
</dbReference>
<dbReference type="Gene3D" id="2.40.50.1020">
    <property type="entry name" value="LytTr DNA-binding domain"/>
    <property type="match status" value="1"/>
</dbReference>
<dbReference type="InterPro" id="IPR007492">
    <property type="entry name" value="LytTR_DNA-bd_dom"/>
</dbReference>
<dbReference type="InterPro" id="IPR011006">
    <property type="entry name" value="CheY-like_superfamily"/>
</dbReference>
<proteinExistence type="predicted"/>
<feature type="modified residue" description="4-aspartylphosphate" evidence="1">
    <location>
        <position position="56"/>
    </location>
</feature>
<dbReference type="Gene3D" id="3.40.50.2300">
    <property type="match status" value="1"/>
</dbReference>
<sequence>MINCYIVNREPAALGLLSQHVGKTSGLKLIGCNSDPLDAVAKIGRSEVIPDMVFLDSEVLRGSNMLKVRSALLDRDTQVVFSSLDNDLAAAAFDWDAVDYLQQPVSYERFLRCINKVKERFGLINQVIERANASCFFIQSDGKGKLIRVAKERIVYVESALNYLHIHLDTSSHATYLPIKEMEENLSGGPFIRVHKSFIINLDKINVVEGNMIHLNNGKTIVLGPNYRKDFFERIGSLVMKSKK</sequence>
<dbReference type="InterPro" id="IPR046947">
    <property type="entry name" value="LytR-like"/>
</dbReference>
<dbReference type="PANTHER" id="PTHR37299:SF1">
    <property type="entry name" value="STAGE 0 SPORULATION PROTEIN A HOMOLOG"/>
    <property type="match status" value="1"/>
</dbReference>
<evidence type="ECO:0000313" key="4">
    <source>
        <dbReference type="EMBL" id="SDF70556.1"/>
    </source>
</evidence>
<organism evidence="4 5">
    <name type="scientific">Mucilaginibacter pineti</name>
    <dbReference type="NCBI Taxonomy" id="1391627"/>
    <lineage>
        <taxon>Bacteria</taxon>
        <taxon>Pseudomonadati</taxon>
        <taxon>Bacteroidota</taxon>
        <taxon>Sphingobacteriia</taxon>
        <taxon>Sphingobacteriales</taxon>
        <taxon>Sphingobacteriaceae</taxon>
        <taxon>Mucilaginibacter</taxon>
    </lineage>
</organism>
<dbReference type="EMBL" id="FNAI01000025">
    <property type="protein sequence ID" value="SDF70556.1"/>
    <property type="molecule type" value="Genomic_DNA"/>
</dbReference>
<accession>A0A1G7N9D0</accession>
<evidence type="ECO:0000313" key="5">
    <source>
        <dbReference type="Proteomes" id="UP000199072"/>
    </source>
</evidence>
<dbReference type="SMART" id="SM00850">
    <property type="entry name" value="LytTR"/>
    <property type="match status" value="1"/>
</dbReference>
<dbReference type="PROSITE" id="PS50110">
    <property type="entry name" value="RESPONSE_REGULATORY"/>
    <property type="match status" value="1"/>
</dbReference>
<dbReference type="GO" id="GO:0003677">
    <property type="term" value="F:DNA binding"/>
    <property type="evidence" value="ECO:0007669"/>
    <property type="project" value="UniProtKB-KW"/>
</dbReference>
<dbReference type="PROSITE" id="PS50930">
    <property type="entry name" value="HTH_LYTTR"/>
    <property type="match status" value="1"/>
</dbReference>
<feature type="domain" description="Response regulatory" evidence="2">
    <location>
        <begin position="3"/>
        <end position="118"/>
    </location>
</feature>
<gene>
    <name evidence="4" type="ORF">SAMN05216464_12535</name>
</gene>
<protein>
    <submittedName>
        <fullName evidence="4">DNA-binding response regulator, LytR/AlgR family</fullName>
    </submittedName>
</protein>
<feature type="domain" description="HTH LytTR-type" evidence="3">
    <location>
        <begin position="138"/>
        <end position="237"/>
    </location>
</feature>
<dbReference type="InterPro" id="IPR001789">
    <property type="entry name" value="Sig_transdc_resp-reg_receiver"/>
</dbReference>
<dbReference type="GO" id="GO:0000156">
    <property type="term" value="F:phosphorelay response regulator activity"/>
    <property type="evidence" value="ECO:0007669"/>
    <property type="project" value="InterPro"/>
</dbReference>
<dbReference type="STRING" id="1391627.SAMN05216464_12535"/>
<evidence type="ECO:0000259" key="2">
    <source>
        <dbReference type="PROSITE" id="PS50110"/>
    </source>
</evidence>
<name>A0A1G7N9D0_9SPHI</name>
<dbReference type="Pfam" id="PF04397">
    <property type="entry name" value="LytTR"/>
    <property type="match status" value="1"/>
</dbReference>
<dbReference type="Proteomes" id="UP000199072">
    <property type="component" value="Unassembled WGS sequence"/>
</dbReference>
<dbReference type="PANTHER" id="PTHR37299">
    <property type="entry name" value="TRANSCRIPTIONAL REGULATOR-RELATED"/>
    <property type="match status" value="1"/>
</dbReference>
<evidence type="ECO:0000256" key="1">
    <source>
        <dbReference type="PROSITE-ProRule" id="PRU00169"/>
    </source>
</evidence>
<keyword evidence="4" id="KW-0238">DNA-binding</keyword>
<evidence type="ECO:0000259" key="3">
    <source>
        <dbReference type="PROSITE" id="PS50930"/>
    </source>
</evidence>
<dbReference type="AlphaFoldDB" id="A0A1G7N9D0"/>